<gene>
    <name evidence="2" type="ORF">NIES37_30100</name>
</gene>
<dbReference type="Proteomes" id="UP000218785">
    <property type="component" value="Chromosome"/>
</dbReference>
<protein>
    <recommendedName>
        <fullName evidence="4">Lmo0937 family membrane protein</fullName>
    </recommendedName>
</protein>
<keyword evidence="1" id="KW-0472">Membrane</keyword>
<sequence length="51" mass="5622">MLGVLWTVAVVLFIFWALGLALHIAGNIIHVLLLLAIAIAIYNFLKSRTAF</sequence>
<keyword evidence="1" id="KW-0812">Transmembrane</keyword>
<feature type="transmembrane region" description="Helical" evidence="1">
    <location>
        <begin position="27"/>
        <end position="45"/>
    </location>
</feature>
<organism evidence="2 3">
    <name type="scientific">Tolypothrix tenuis PCC 7101</name>
    <dbReference type="NCBI Taxonomy" id="231146"/>
    <lineage>
        <taxon>Bacteria</taxon>
        <taxon>Bacillati</taxon>
        <taxon>Cyanobacteriota</taxon>
        <taxon>Cyanophyceae</taxon>
        <taxon>Nostocales</taxon>
        <taxon>Tolypothrichaceae</taxon>
        <taxon>Tolypothrix</taxon>
    </lineage>
</organism>
<proteinExistence type="predicted"/>
<evidence type="ECO:0000256" key="1">
    <source>
        <dbReference type="SAM" id="Phobius"/>
    </source>
</evidence>
<keyword evidence="1" id="KW-1133">Transmembrane helix</keyword>
<evidence type="ECO:0000313" key="3">
    <source>
        <dbReference type="Proteomes" id="UP000218785"/>
    </source>
</evidence>
<dbReference type="InterPro" id="IPR043727">
    <property type="entry name" value="Lmo0937-like"/>
</dbReference>
<dbReference type="AlphaFoldDB" id="A0A1Z4N082"/>
<dbReference type="KEGG" id="ttq:NIES37_30100"/>
<dbReference type="EMBL" id="AP018248">
    <property type="protein sequence ID" value="BAY99031.1"/>
    <property type="molecule type" value="Genomic_DNA"/>
</dbReference>
<reference evidence="2 3" key="1">
    <citation type="submission" date="2017-06" db="EMBL/GenBank/DDBJ databases">
        <title>Genome sequencing of cyanobaciteial culture collection at National Institute for Environmental Studies (NIES).</title>
        <authorList>
            <person name="Hirose Y."/>
            <person name="Shimura Y."/>
            <person name="Fujisawa T."/>
            <person name="Nakamura Y."/>
            <person name="Kawachi M."/>
        </authorList>
    </citation>
    <scope>NUCLEOTIDE SEQUENCE [LARGE SCALE GENOMIC DNA]</scope>
    <source>
        <strain evidence="2 3">NIES-37</strain>
    </source>
</reference>
<evidence type="ECO:0008006" key="4">
    <source>
        <dbReference type="Google" id="ProtNLM"/>
    </source>
</evidence>
<dbReference type="Pfam" id="PF18919">
    <property type="entry name" value="DUF5670"/>
    <property type="match status" value="1"/>
</dbReference>
<dbReference type="NCBIfam" id="NF033488">
    <property type="entry name" value="lmo0937_fam_TM"/>
    <property type="match status" value="1"/>
</dbReference>
<name>A0A1Z4N082_9CYAN</name>
<evidence type="ECO:0000313" key="2">
    <source>
        <dbReference type="EMBL" id="BAY99031.1"/>
    </source>
</evidence>
<keyword evidence="3" id="KW-1185">Reference proteome</keyword>
<accession>A0A1Z4N082</accession>
<dbReference type="RefSeq" id="WP_096576876.1">
    <property type="nucleotide sequence ID" value="NZ_CAWNJS010000001.1"/>
</dbReference>